<dbReference type="AlphaFoldDB" id="A0A7G9WBK5"/>
<evidence type="ECO:0000256" key="1">
    <source>
        <dbReference type="SAM" id="SignalP"/>
    </source>
</evidence>
<name>A0A7G9WBK5_ALKCA</name>
<dbReference type="Proteomes" id="UP000516160">
    <property type="component" value="Chromosome"/>
</dbReference>
<keyword evidence="1" id="KW-0732">Signal</keyword>
<dbReference type="RefSeq" id="WP_213166464.1">
    <property type="nucleotide sequence ID" value="NZ_CP058559.1"/>
</dbReference>
<keyword evidence="3" id="KW-1185">Reference proteome</keyword>
<proteinExistence type="predicted"/>
<gene>
    <name evidence="2" type="ORF">HYG86_15470</name>
</gene>
<feature type="signal peptide" evidence="1">
    <location>
        <begin position="1"/>
        <end position="25"/>
    </location>
</feature>
<protein>
    <submittedName>
        <fullName evidence="2">Uncharacterized protein</fullName>
    </submittedName>
</protein>
<evidence type="ECO:0000313" key="2">
    <source>
        <dbReference type="EMBL" id="QNO16067.1"/>
    </source>
</evidence>
<dbReference type="KEGG" id="acae:HYG86_15470"/>
<sequence length="144" mass="15817">MNKKVLILIAALAITVISLGGLALASDTDSDIIGSVVPRNGFGARSTNHCGGDDMLEIMKENGFEDMALAMEQGDFEAMNEYMNNLTEEEYQQMLDLMDDNGFGNMTRMMESIGFEGMVNMHNSMMGGRNKSGFMGNMMGRFNN</sequence>
<evidence type="ECO:0000313" key="3">
    <source>
        <dbReference type="Proteomes" id="UP000516160"/>
    </source>
</evidence>
<dbReference type="EMBL" id="CP058559">
    <property type="protein sequence ID" value="QNO16067.1"/>
    <property type="molecule type" value="Genomic_DNA"/>
</dbReference>
<reference evidence="2 3" key="1">
    <citation type="submission" date="2020-07" db="EMBL/GenBank/DDBJ databases">
        <title>Alkalicella. sp. LB2 genome.</title>
        <authorList>
            <person name="Postec A."/>
            <person name="Quemeneur M."/>
        </authorList>
    </citation>
    <scope>NUCLEOTIDE SEQUENCE [LARGE SCALE GENOMIC DNA]</scope>
    <source>
        <strain evidence="2 3">LB2</strain>
    </source>
</reference>
<feature type="chain" id="PRO_5028823662" evidence="1">
    <location>
        <begin position="26"/>
        <end position="144"/>
    </location>
</feature>
<organism evidence="2 3">
    <name type="scientific">Alkalicella caledoniensis</name>
    <dbReference type="NCBI Taxonomy" id="2731377"/>
    <lineage>
        <taxon>Bacteria</taxon>
        <taxon>Bacillati</taxon>
        <taxon>Bacillota</taxon>
        <taxon>Clostridia</taxon>
        <taxon>Eubacteriales</taxon>
        <taxon>Proteinivoracaceae</taxon>
        <taxon>Alkalicella</taxon>
    </lineage>
</organism>
<accession>A0A7G9WBK5</accession>